<feature type="compositionally biased region" description="Polar residues" evidence="9">
    <location>
        <begin position="393"/>
        <end position="405"/>
    </location>
</feature>
<evidence type="ECO:0000313" key="11">
    <source>
        <dbReference type="EMBL" id="KAK9283283.1"/>
    </source>
</evidence>
<dbReference type="SMART" id="SM00574">
    <property type="entry name" value="POX"/>
    <property type="match status" value="1"/>
</dbReference>
<dbReference type="Gene3D" id="1.10.10.60">
    <property type="entry name" value="Homeodomain-like"/>
    <property type="match status" value="1"/>
</dbReference>
<dbReference type="GO" id="GO:0006355">
    <property type="term" value="P:regulation of DNA-templated transcription"/>
    <property type="evidence" value="ECO:0007669"/>
    <property type="project" value="InterPro"/>
</dbReference>
<dbReference type="SMART" id="SM00389">
    <property type="entry name" value="HOX"/>
    <property type="match status" value="1"/>
</dbReference>
<dbReference type="AlphaFoldDB" id="A0AAP0X2B2"/>
<dbReference type="InterPro" id="IPR009057">
    <property type="entry name" value="Homeodomain-like_sf"/>
</dbReference>
<evidence type="ECO:0000256" key="1">
    <source>
        <dbReference type="ARBA" id="ARBA00004123"/>
    </source>
</evidence>
<evidence type="ECO:0000256" key="9">
    <source>
        <dbReference type="SAM" id="MobiDB-lite"/>
    </source>
</evidence>
<evidence type="ECO:0000256" key="3">
    <source>
        <dbReference type="ARBA" id="ARBA00023015"/>
    </source>
</evidence>
<accession>A0AAP0X2B2</accession>
<feature type="region of interest" description="Disordered" evidence="9">
    <location>
        <begin position="386"/>
        <end position="405"/>
    </location>
</feature>
<keyword evidence="6" id="KW-0804">Transcription</keyword>
<organism evidence="11 12">
    <name type="scientific">Liquidambar formosana</name>
    <name type="common">Formosan gum</name>
    <dbReference type="NCBI Taxonomy" id="63359"/>
    <lineage>
        <taxon>Eukaryota</taxon>
        <taxon>Viridiplantae</taxon>
        <taxon>Streptophyta</taxon>
        <taxon>Embryophyta</taxon>
        <taxon>Tracheophyta</taxon>
        <taxon>Spermatophyta</taxon>
        <taxon>Magnoliopsida</taxon>
        <taxon>eudicotyledons</taxon>
        <taxon>Gunneridae</taxon>
        <taxon>Pentapetalae</taxon>
        <taxon>Saxifragales</taxon>
        <taxon>Altingiaceae</taxon>
        <taxon>Liquidambar</taxon>
    </lineage>
</organism>
<dbReference type="InterPro" id="IPR006563">
    <property type="entry name" value="POX_dom"/>
</dbReference>
<evidence type="ECO:0000256" key="5">
    <source>
        <dbReference type="ARBA" id="ARBA00023155"/>
    </source>
</evidence>
<comment type="similarity">
    <text evidence="2">Belongs to the TALE/BELL homeobox family.</text>
</comment>
<name>A0AAP0X2B2_LIQFO</name>
<feature type="compositionally biased region" description="Polar residues" evidence="9">
    <location>
        <begin position="32"/>
        <end position="55"/>
    </location>
</feature>
<gene>
    <name evidence="11" type="ORF">L1049_011519</name>
</gene>
<dbReference type="Pfam" id="PF05920">
    <property type="entry name" value="Homeobox_KN"/>
    <property type="match status" value="1"/>
</dbReference>
<dbReference type="CDD" id="cd00086">
    <property type="entry name" value="homeodomain"/>
    <property type="match status" value="1"/>
</dbReference>
<evidence type="ECO:0000256" key="7">
    <source>
        <dbReference type="ARBA" id="ARBA00023242"/>
    </source>
</evidence>
<dbReference type="EMBL" id="JBBPBK010000006">
    <property type="protein sequence ID" value="KAK9283283.1"/>
    <property type="molecule type" value="Genomic_DNA"/>
</dbReference>
<feature type="region of interest" description="Disordered" evidence="9">
    <location>
        <begin position="1"/>
        <end position="78"/>
    </location>
</feature>
<dbReference type="Proteomes" id="UP001415857">
    <property type="component" value="Unassembled WGS sequence"/>
</dbReference>
<comment type="subcellular location">
    <subcellularLocation>
        <location evidence="1 8">Nucleus</location>
    </subcellularLocation>
</comment>
<dbReference type="GO" id="GO:0003677">
    <property type="term" value="F:DNA binding"/>
    <property type="evidence" value="ECO:0007669"/>
    <property type="project" value="UniProtKB-UniRule"/>
</dbReference>
<keyword evidence="12" id="KW-1185">Reference proteome</keyword>
<dbReference type="PROSITE" id="PS50071">
    <property type="entry name" value="HOMEOBOX_2"/>
    <property type="match status" value="1"/>
</dbReference>
<feature type="DNA-binding region" description="Homeobox" evidence="8">
    <location>
        <begin position="312"/>
        <end position="374"/>
    </location>
</feature>
<evidence type="ECO:0000256" key="2">
    <source>
        <dbReference type="ARBA" id="ARBA00006454"/>
    </source>
</evidence>
<keyword evidence="7 8" id="KW-0539">Nucleus</keyword>
<dbReference type="PANTHER" id="PTHR11850">
    <property type="entry name" value="HOMEOBOX PROTEIN TRANSCRIPTION FACTORS"/>
    <property type="match status" value="1"/>
</dbReference>
<evidence type="ECO:0000313" key="12">
    <source>
        <dbReference type="Proteomes" id="UP001415857"/>
    </source>
</evidence>
<dbReference type="InterPro" id="IPR001356">
    <property type="entry name" value="HD"/>
</dbReference>
<feature type="domain" description="Homeobox" evidence="10">
    <location>
        <begin position="310"/>
        <end position="373"/>
    </location>
</feature>
<dbReference type="InterPro" id="IPR008422">
    <property type="entry name" value="KN_HD"/>
</dbReference>
<comment type="caution">
    <text evidence="11">The sequence shown here is derived from an EMBL/GenBank/DDBJ whole genome shotgun (WGS) entry which is preliminary data.</text>
</comment>
<keyword evidence="5 8" id="KW-0371">Homeobox</keyword>
<evidence type="ECO:0000256" key="6">
    <source>
        <dbReference type="ARBA" id="ARBA00023163"/>
    </source>
</evidence>
<dbReference type="InterPro" id="IPR050224">
    <property type="entry name" value="TALE_homeobox"/>
</dbReference>
<evidence type="ECO:0000256" key="8">
    <source>
        <dbReference type="PROSITE-ProRule" id="PRU00108"/>
    </source>
</evidence>
<dbReference type="Pfam" id="PF07526">
    <property type="entry name" value="POX"/>
    <property type="match status" value="1"/>
</dbReference>
<dbReference type="SUPFAM" id="SSF46689">
    <property type="entry name" value="Homeodomain-like"/>
    <property type="match status" value="1"/>
</dbReference>
<evidence type="ECO:0000256" key="4">
    <source>
        <dbReference type="ARBA" id="ARBA00023125"/>
    </source>
</evidence>
<evidence type="ECO:0000259" key="10">
    <source>
        <dbReference type="PROSITE" id="PS50071"/>
    </source>
</evidence>
<protein>
    <recommendedName>
        <fullName evidence="10">Homeobox domain-containing protein</fullName>
    </recommendedName>
</protein>
<proteinExistence type="inferred from homology"/>
<reference evidence="11 12" key="1">
    <citation type="journal article" date="2024" name="Plant J.">
        <title>Genome sequences and population genomics reveal climatic adaptation and genomic divergence between two closely related sweetgum species.</title>
        <authorList>
            <person name="Xu W.Q."/>
            <person name="Ren C.Q."/>
            <person name="Zhang X.Y."/>
            <person name="Comes H.P."/>
            <person name="Liu X.H."/>
            <person name="Li Y.G."/>
            <person name="Kettle C.J."/>
            <person name="Jalonen R."/>
            <person name="Gaisberger H."/>
            <person name="Ma Y.Z."/>
            <person name="Qiu Y.X."/>
        </authorList>
    </citation>
    <scope>NUCLEOTIDE SEQUENCE [LARGE SCALE GENOMIC DNA]</scope>
    <source>
        <strain evidence="11">Hangzhou</strain>
    </source>
</reference>
<dbReference type="GO" id="GO:0005634">
    <property type="term" value="C:nucleus"/>
    <property type="evidence" value="ECO:0007669"/>
    <property type="project" value="UniProtKB-SubCell"/>
</dbReference>
<sequence length="528" mass="59302">MEDAFNPFHVPQQSRRDKLRVTIQNNQQQQQHPTTFQLTSPYDPSLLTPNTITSPNPEPSRSFKPNPEPSGSFTTSSSSNPNQFLYMYQSSFHGGDAVPATGQGLSLSLSSHHRHHYLPSQLNPQRYASVSSDESLKSLVPLGPFTGYASVLNRSKFLKPAQQLLDGFCGVDFEMMVNSPLESVGDGGIVEDSIGFGDRVEHRWKNSGLVLLLDEVYKRYKLYCQQMQSVVASFETVAGLGNAAPYISFAFKAMSKHFSCLKNAILDQIQYTGKTLGYDSLRKDKTPRLWTGDQGLQSQKPVRKSAFLQHPVWRSQRGLPDHAVAVLKSWLFEHFLHPYPSDSDKQMLAQQTGLSRSQVSNWFINARVRIWKPMVEEIHLLETRQAQIPPEAENQNANQPTNHHQPLANSLLSEKLFWNIPANKAQDFQSKRSRNEPSNTTEPIHEEQMSFSYGNLSSSHDIGVSRSKTAESSGVSLALGLHQNNGIGLPGPFSMNIAHHFNPETNYEVYLRNSFEAQNRHLRKNLGG</sequence>
<keyword evidence="4 8" id="KW-0238">DNA-binding</keyword>
<keyword evidence="3" id="KW-0805">Transcription regulation</keyword>